<dbReference type="AlphaFoldDB" id="S4PRA8"/>
<organism evidence="2">
    <name type="scientific">Pararge aegeria</name>
    <name type="common">speckled wood butterfly</name>
    <dbReference type="NCBI Taxonomy" id="116150"/>
    <lineage>
        <taxon>Eukaryota</taxon>
        <taxon>Metazoa</taxon>
        <taxon>Ecdysozoa</taxon>
        <taxon>Arthropoda</taxon>
        <taxon>Hexapoda</taxon>
        <taxon>Insecta</taxon>
        <taxon>Pterygota</taxon>
        <taxon>Neoptera</taxon>
        <taxon>Endopterygota</taxon>
        <taxon>Lepidoptera</taxon>
        <taxon>Glossata</taxon>
        <taxon>Ditrysia</taxon>
        <taxon>Papilionoidea</taxon>
        <taxon>Nymphalidae</taxon>
        <taxon>Satyrinae</taxon>
        <taxon>Satyrini</taxon>
        <taxon>Parargina</taxon>
        <taxon>Pararge</taxon>
    </lineage>
</organism>
<keyword evidence="1" id="KW-0472">Membrane</keyword>
<feature type="transmembrane region" description="Helical" evidence="1">
    <location>
        <begin position="22"/>
        <end position="44"/>
    </location>
</feature>
<keyword evidence="1" id="KW-0812">Transmembrane</keyword>
<evidence type="ECO:0000313" key="2">
    <source>
        <dbReference type="EMBL" id="JAA91595.1"/>
    </source>
</evidence>
<reference evidence="2" key="1">
    <citation type="journal article" date="2013" name="BMC Genomics">
        <title>Unscrambling butterfly oogenesis.</title>
        <authorList>
            <person name="Carter J.M."/>
            <person name="Baker S.C."/>
            <person name="Pink R."/>
            <person name="Carter D.R."/>
            <person name="Collins A."/>
            <person name="Tomlin J."/>
            <person name="Gibbs M."/>
            <person name="Breuker C.J."/>
        </authorList>
    </citation>
    <scope>NUCLEOTIDE SEQUENCE</scope>
    <source>
        <tissue evidence="2">Ovary</tissue>
    </source>
</reference>
<protein>
    <submittedName>
        <fullName evidence="2">Uncharacterized protein</fullName>
    </submittedName>
</protein>
<evidence type="ECO:0000256" key="1">
    <source>
        <dbReference type="SAM" id="Phobius"/>
    </source>
</evidence>
<reference evidence="2" key="2">
    <citation type="submission" date="2013-05" db="EMBL/GenBank/DDBJ databases">
        <authorList>
            <person name="Carter J.-M."/>
            <person name="Baker S.C."/>
            <person name="Pink R."/>
            <person name="Carter D.R.F."/>
            <person name="Collins A."/>
            <person name="Tomlin J."/>
            <person name="Gibbs M."/>
            <person name="Breuker C.J."/>
        </authorList>
    </citation>
    <scope>NUCLEOTIDE SEQUENCE</scope>
    <source>
        <tissue evidence="2">Ovary</tissue>
    </source>
</reference>
<accession>S4PRA8</accession>
<sequence>ITCCKFKISAVFSLLIDNRPTFFFTILLAVARDFIRVCFLLLFLKHPRTVYLGDVWNSTKVFFYRYISSYF</sequence>
<feature type="non-terminal residue" evidence="2">
    <location>
        <position position="1"/>
    </location>
</feature>
<name>S4PRA8_9NEOP</name>
<keyword evidence="1" id="KW-1133">Transmembrane helix</keyword>
<proteinExistence type="predicted"/>
<dbReference type="EMBL" id="GAIX01000965">
    <property type="protein sequence ID" value="JAA91595.1"/>
    <property type="molecule type" value="Transcribed_RNA"/>
</dbReference>